<dbReference type="InterPro" id="IPR029058">
    <property type="entry name" value="AB_hydrolase_fold"/>
</dbReference>
<protein>
    <recommendedName>
        <fullName evidence="2">AB hydrolase-1 domain-containing protein</fullName>
    </recommendedName>
</protein>
<dbReference type="Gene3D" id="3.40.50.1820">
    <property type="entry name" value="alpha/beta hydrolase"/>
    <property type="match status" value="1"/>
</dbReference>
<proteinExistence type="predicted"/>
<reference evidence="3 4" key="1">
    <citation type="submission" date="2015-09" db="EMBL/GenBank/DDBJ databases">
        <authorList>
            <person name="Jackson K.R."/>
            <person name="Lunt B.L."/>
            <person name="Fisher J.N.B."/>
            <person name="Gardner A.V."/>
            <person name="Bailey M.E."/>
            <person name="Deus L.M."/>
            <person name="Earl A.S."/>
            <person name="Gibby P.D."/>
            <person name="Hartmann K.A."/>
            <person name="Liu J.E."/>
            <person name="Manci A.M."/>
            <person name="Nielsen D.A."/>
            <person name="Solomon M.B."/>
            <person name="Breakwell D.P."/>
            <person name="Burnett S.H."/>
            <person name="Grose J.H."/>
        </authorList>
    </citation>
    <scope>NUCLEOTIDE SEQUENCE [LARGE SCALE GENOMIC DNA]</scope>
    <source>
        <strain evidence="3 4">16</strain>
    </source>
</reference>
<evidence type="ECO:0000313" key="3">
    <source>
        <dbReference type="EMBL" id="KPL54911.1"/>
    </source>
</evidence>
<dbReference type="PANTHER" id="PTHR43194:SF2">
    <property type="entry name" value="PEROXISOMAL MEMBRANE PROTEIN LPX1"/>
    <property type="match status" value="1"/>
</dbReference>
<reference evidence="3 4" key="2">
    <citation type="submission" date="2015-10" db="EMBL/GenBank/DDBJ databases">
        <title>Draft Genome Sequence of Prosthecomicrobium hirschii ATCC 27832.</title>
        <authorList>
            <person name="Daniel J."/>
            <person name="Givan S.A."/>
            <person name="Brun Y.V."/>
            <person name="Brown P.J."/>
        </authorList>
    </citation>
    <scope>NUCLEOTIDE SEQUENCE [LARGE SCALE GENOMIC DNA]</scope>
    <source>
        <strain evidence="3 4">16</strain>
    </source>
</reference>
<evidence type="ECO:0000313" key="4">
    <source>
        <dbReference type="Proteomes" id="UP000048984"/>
    </source>
</evidence>
<name>A0A0P6VVF5_9HYPH</name>
<dbReference type="SUPFAM" id="SSF53474">
    <property type="entry name" value="alpha/beta-Hydrolases"/>
    <property type="match status" value="1"/>
</dbReference>
<dbReference type="AlphaFoldDB" id="A0A0P6VVF5"/>
<gene>
    <name evidence="3" type="ORF">ABB55_24030</name>
</gene>
<evidence type="ECO:0000256" key="1">
    <source>
        <dbReference type="SAM" id="MobiDB-lite"/>
    </source>
</evidence>
<dbReference type="RefSeq" id="WP_054361077.1">
    <property type="nucleotide sequence ID" value="NZ_LJYW01000001.1"/>
</dbReference>
<evidence type="ECO:0000259" key="2">
    <source>
        <dbReference type="Pfam" id="PF12697"/>
    </source>
</evidence>
<dbReference type="InterPro" id="IPR050228">
    <property type="entry name" value="Carboxylesterase_BioH"/>
</dbReference>
<sequence length="320" mass="33422">MTDSPTGLDRAMTEPSLPEGVAYGPRRTDALGTACRPFRYFSADGLVLAGRDHGPGDPALTPLLCLPGLTRNGRDFEPVAARFAATRRVVSLDLRGRGASEASPDGSGYDPMTEAADVIAGLDRLGIDRAAFLGTSRGGIVTMVVSVLRPERVAAAILNDIGASIEIDGLIRIRNYLAGAGSNGPADWPAAVQATKAAVGLAFPDLDAAAWERFARRIWRDRGGRPVIDYDPAVARSLDALTPDMPPIDLGGPFAGLAGKPVMTIRGELSNILSAATVTDMAARHPGMVTVTVPRQGHAPLLEDAPTLDAIAAFLDGLPD</sequence>
<dbReference type="EMBL" id="LJYW01000001">
    <property type="protein sequence ID" value="KPL54911.1"/>
    <property type="molecule type" value="Genomic_DNA"/>
</dbReference>
<feature type="domain" description="AB hydrolase-1" evidence="2">
    <location>
        <begin position="63"/>
        <end position="305"/>
    </location>
</feature>
<dbReference type="STRING" id="665126.ABB55_24030"/>
<dbReference type="Proteomes" id="UP000048984">
    <property type="component" value="Unassembled WGS sequence"/>
</dbReference>
<accession>A0A0P6VVF5</accession>
<comment type="caution">
    <text evidence="3">The sequence shown here is derived from an EMBL/GenBank/DDBJ whole genome shotgun (WGS) entry which is preliminary data.</text>
</comment>
<dbReference type="InterPro" id="IPR000073">
    <property type="entry name" value="AB_hydrolase_1"/>
</dbReference>
<feature type="region of interest" description="Disordered" evidence="1">
    <location>
        <begin position="1"/>
        <end position="25"/>
    </location>
</feature>
<keyword evidence="4" id="KW-1185">Reference proteome</keyword>
<dbReference type="PANTHER" id="PTHR43194">
    <property type="entry name" value="HYDROLASE ALPHA/BETA FOLD FAMILY"/>
    <property type="match status" value="1"/>
</dbReference>
<organism evidence="3 4">
    <name type="scientific">Prosthecodimorpha hirschii</name>
    <dbReference type="NCBI Taxonomy" id="665126"/>
    <lineage>
        <taxon>Bacteria</taxon>
        <taxon>Pseudomonadati</taxon>
        <taxon>Pseudomonadota</taxon>
        <taxon>Alphaproteobacteria</taxon>
        <taxon>Hyphomicrobiales</taxon>
        <taxon>Ancalomicrobiaceae</taxon>
        <taxon>Prosthecodimorpha</taxon>
    </lineage>
</organism>
<dbReference type="Pfam" id="PF12697">
    <property type="entry name" value="Abhydrolase_6"/>
    <property type="match status" value="1"/>
</dbReference>